<proteinExistence type="predicted"/>
<dbReference type="GeneID" id="303295724"/>
<dbReference type="InterPro" id="IPR026395">
    <property type="entry name" value="CshA_fibril"/>
</dbReference>
<keyword evidence="2" id="KW-0732">Signal</keyword>
<dbReference type="NCBIfam" id="TIGR04225">
    <property type="entry name" value="CshA_fibril_rpt"/>
    <property type="match status" value="1"/>
</dbReference>
<keyword evidence="1" id="KW-1133">Transmembrane helix</keyword>
<keyword evidence="1" id="KW-0812">Transmembrane</keyword>
<sequence>MPEPTSRPCSRAGLRQAAARVSALCAAGALMASLTLPAAALGEDGPFDFPAETDTLAMVPGAVTHVPLGALIDDQLEAEVDLSTALLAVPEDSDPAVQGLMEVAEDGRSLTVAGEGTWTLLGADLVFTPLAGVEGPAVPISLTIEGLHDVRSRPAEFTPELVELENIPVRGSAGQNTEIPLDGQIPEGGKARLELAGLPPGSTLVADGSRAIVPDQGIWQLSADGNTLSHAPAGPGLGRQVDPMRLVVQDEEGTVLRAIEARLTVPIISDLDWSAPYGEDILFVVGEGQQFIDPSTLELVPLTGEENVEITDEGTTVVVPGQGSWTLDRASATVRFSPESAEVQDAAPMGISGGDGKGATSAVALLSTAYPMLMDRSAAATPGSVVQFDLTTGVRDVRSESLRFDPDSLPPGAKISDDGTTAVVDGEGTWNIDFEARAVTMTPVEGFTGRAEPVGITAQGIFADNEVRASLTARFAPELATMRDDEERTAPGTSVTVDLLGNDTAGSASQALLPQSVQIASLSATNLTELTDSRGKRLVIPGEGTFTVMANGAVTFMPEDGFFGRTTPIRYEVLDATGNTTSANLVVEVDRALTGTKESANQVTGINALLSGLMPSAPATSLVFGTIVTLLLFGGGVALWIGLRMENERRRWED</sequence>
<dbReference type="Pfam" id="PF19076">
    <property type="entry name" value="CshA_repeat"/>
    <property type="match status" value="1"/>
</dbReference>
<evidence type="ECO:0000256" key="1">
    <source>
        <dbReference type="SAM" id="Phobius"/>
    </source>
</evidence>
<keyword evidence="1" id="KW-0472">Membrane</keyword>
<dbReference type="EMBL" id="JBHSLN010000022">
    <property type="protein sequence ID" value="MFC5297744.1"/>
    <property type="molecule type" value="Genomic_DNA"/>
</dbReference>
<gene>
    <name evidence="4" type="ORF">ACFPK8_09510</name>
</gene>
<evidence type="ECO:0000259" key="3">
    <source>
        <dbReference type="Pfam" id="PF19076"/>
    </source>
</evidence>
<keyword evidence="5" id="KW-1185">Reference proteome</keyword>
<protein>
    <submittedName>
        <fullName evidence="4">Ig-like domain-containing protein</fullName>
    </submittedName>
</protein>
<accession>A0ABW0FFG1</accession>
<reference evidence="5" key="1">
    <citation type="journal article" date="2019" name="Int. J. Syst. Evol. Microbiol.">
        <title>The Global Catalogue of Microorganisms (GCM) 10K type strain sequencing project: providing services to taxonomists for standard genome sequencing and annotation.</title>
        <authorList>
            <consortium name="The Broad Institute Genomics Platform"/>
            <consortium name="The Broad Institute Genome Sequencing Center for Infectious Disease"/>
            <person name="Wu L."/>
            <person name="Ma J."/>
        </authorList>
    </citation>
    <scope>NUCLEOTIDE SEQUENCE [LARGE SCALE GENOMIC DNA]</scope>
    <source>
        <strain evidence="5">CGMCC 1.16455</strain>
    </source>
</reference>
<feature type="signal peptide" evidence="2">
    <location>
        <begin position="1"/>
        <end position="38"/>
    </location>
</feature>
<dbReference type="Proteomes" id="UP001595937">
    <property type="component" value="Unassembled WGS sequence"/>
</dbReference>
<organism evidence="4 5">
    <name type="scientific">Brachybacterium tyrofermentans</name>
    <dbReference type="NCBI Taxonomy" id="47848"/>
    <lineage>
        <taxon>Bacteria</taxon>
        <taxon>Bacillati</taxon>
        <taxon>Actinomycetota</taxon>
        <taxon>Actinomycetes</taxon>
        <taxon>Micrococcales</taxon>
        <taxon>Dermabacteraceae</taxon>
        <taxon>Brachybacterium</taxon>
    </lineage>
</organism>
<evidence type="ECO:0000313" key="5">
    <source>
        <dbReference type="Proteomes" id="UP001595937"/>
    </source>
</evidence>
<evidence type="ECO:0000256" key="2">
    <source>
        <dbReference type="SAM" id="SignalP"/>
    </source>
</evidence>
<dbReference type="RefSeq" id="WP_193118246.1">
    <property type="nucleotide sequence ID" value="NZ_BAAAIR010000006.1"/>
</dbReference>
<evidence type="ECO:0000313" key="4">
    <source>
        <dbReference type="EMBL" id="MFC5297744.1"/>
    </source>
</evidence>
<feature type="chain" id="PRO_5046321089" evidence="2">
    <location>
        <begin position="39"/>
        <end position="654"/>
    </location>
</feature>
<name>A0ABW0FFG1_9MICO</name>
<feature type="domain" description="CshA" evidence="3">
    <location>
        <begin position="515"/>
        <end position="589"/>
    </location>
</feature>
<comment type="caution">
    <text evidence="4">The sequence shown here is derived from an EMBL/GenBank/DDBJ whole genome shotgun (WGS) entry which is preliminary data.</text>
</comment>
<feature type="transmembrane region" description="Helical" evidence="1">
    <location>
        <begin position="622"/>
        <end position="643"/>
    </location>
</feature>